<dbReference type="ExpressionAtlas" id="A5BVL5">
    <property type="expression patterns" value="baseline"/>
</dbReference>
<dbReference type="AlphaFoldDB" id="A5BVL5"/>
<feature type="domain" description="Neprosin PEP catalytic" evidence="3">
    <location>
        <begin position="862"/>
        <end position="990"/>
    </location>
</feature>
<evidence type="ECO:0000313" key="4">
    <source>
        <dbReference type="EMBL" id="CAN70607.1"/>
    </source>
</evidence>
<evidence type="ECO:0000256" key="2">
    <source>
        <dbReference type="SAM" id="Phobius"/>
    </source>
</evidence>
<proteinExistence type="predicted"/>
<keyword evidence="2" id="KW-0472">Membrane</keyword>
<dbReference type="Gene3D" id="3.90.1320.10">
    <property type="entry name" value="Outer-capsid protein sigma 3, large lobe"/>
    <property type="match status" value="2"/>
</dbReference>
<dbReference type="PANTHER" id="PTHR31589:SF111">
    <property type="entry name" value="NEPROSIN DOMAIN-CONTAINING PROTEIN"/>
    <property type="match status" value="1"/>
</dbReference>
<feature type="region of interest" description="Disordered" evidence="1">
    <location>
        <begin position="553"/>
        <end position="585"/>
    </location>
</feature>
<feature type="domain" description="Neprosin PEP catalytic" evidence="3">
    <location>
        <begin position="582"/>
        <end position="837"/>
    </location>
</feature>
<dbReference type="PANTHER" id="PTHR31589">
    <property type="entry name" value="PROTEIN, PUTATIVE (DUF239)-RELATED-RELATED"/>
    <property type="match status" value="1"/>
</dbReference>
<reference evidence="4" key="1">
    <citation type="journal article" date="2007" name="PLoS ONE">
        <title>The first genome sequence of an elite grapevine cultivar (Pinot noir Vitis vinifera L.): coping with a highly heterozygous genome.</title>
        <authorList>
            <person name="Velasco R."/>
            <person name="Zharkikh A."/>
            <person name="Troggio M."/>
            <person name="Cartwright D.A."/>
            <person name="Cestaro A."/>
            <person name="Pruss D."/>
            <person name="Pindo M."/>
            <person name="FitzGerald L.M."/>
            <person name="Vezzulli S."/>
            <person name="Reid J."/>
            <person name="Malacarne G."/>
            <person name="Iliev D."/>
            <person name="Coppola G."/>
            <person name="Wardell B."/>
            <person name="Micheletti D."/>
            <person name="Macalma T."/>
            <person name="Facci M."/>
            <person name="Mitchell J.T."/>
            <person name="Perazzolli M."/>
            <person name="Eldredge G."/>
            <person name="Gatto P."/>
            <person name="Oyzerski R."/>
            <person name="Moretto M."/>
            <person name="Gutin N."/>
            <person name="Stefanini M."/>
            <person name="Chen Y."/>
            <person name="Segala C."/>
            <person name="Davenport C."/>
            <person name="Dematte L."/>
            <person name="Mraz A."/>
            <person name="Battilana J."/>
            <person name="Stormo K."/>
            <person name="Costa F."/>
            <person name="Tao Q."/>
            <person name="Si-Ammour A."/>
            <person name="Harkins T."/>
            <person name="Lackey A."/>
            <person name="Perbost C."/>
            <person name="Taillon B."/>
            <person name="Stella A."/>
            <person name="Solovyev V."/>
            <person name="Fawcett J.A."/>
            <person name="Sterck L."/>
            <person name="Vandepoele K."/>
            <person name="Grando S.M."/>
            <person name="Toppo S."/>
            <person name="Moser C."/>
            <person name="Lanchbury J."/>
            <person name="Bogden R."/>
            <person name="Skolnick M."/>
            <person name="Sgaramella V."/>
            <person name="Bhatnagar S.K."/>
            <person name="Fontana P."/>
            <person name="Gutin A."/>
            <person name="Van de Peer Y."/>
            <person name="Salamini F."/>
            <person name="Viola R."/>
        </authorList>
    </citation>
    <scope>NUCLEOTIDE SEQUENCE</scope>
</reference>
<dbReference type="Pfam" id="PF03080">
    <property type="entry name" value="Neprosin"/>
    <property type="match status" value="3"/>
</dbReference>
<feature type="region of interest" description="Disordered" evidence="1">
    <location>
        <begin position="504"/>
        <end position="526"/>
    </location>
</feature>
<dbReference type="PROSITE" id="PS52045">
    <property type="entry name" value="NEPROSIN_PEP_CD"/>
    <property type="match status" value="3"/>
</dbReference>
<gene>
    <name evidence="4" type="ORF">VITISV_040197</name>
</gene>
<sequence length="990" mass="110112">MAKKVCCFELGFRGVGILLGMIFMGVSYGVVEGNLVAGQKSLEVGRNVDTLNRHAVKTIQSEDGDIIDCIDIYKQPAFDHPALKNHTIQMTPSYDPTTETRAETIAAKLGGRKRESSRTVTSQLWQKSGSCPKGTIPVLRIQKKDLLKSNSVGEYGRKKQPGFTNELTLGNDSENSYLQQANHSKAVLLTEGFNYLGGKGDIQVFNPYVESDDEYSTSQVCLKHGPYYAFESVESGWAVNPSVYGDRKTRLFVYWTADASKTTGCFDLTCPGFIQTSSEIALGAAIYPISVPRGLPYQITIYIYKDPYTNNWWVQYGGKINIGYWPHKLFKMLSYGAEAVEWGGEVYSSKIGNSPPPHTATAMGSGKFPGPIFGSGCVRRMRVRENTAPLKFPERVFTYADEYECYDVYYVGDYIDDPEFYYGGPGLIVFSNGVYGMSKERKASMEMEIDRKLKLLNKPAVKSIQSEDGDIIDCVDIHKQPALDHPALKKHIIQMAPKYVPEGVSPAMKKESSKTGGSEVKQIWQRSGSCPEGTIPIRRIQKKDLLRAASLQHFGRKPPSHPLQENTIKPDKSLGPNGTDVPVGPETNRSKAVLLSYEYQFLGASGAINVWKPTVDLPDDYSSGQIWLKSGNLSNYDSVESGWVVYPALYGNDQPRSFIHWTSDAYHTTGCFDLTCAGFVQTNNKISFGTALDPVSVASGPQYEIGVSIYMDPVTSNWWLDYGSETKVGYWPGTLFETLNFSAIVAEWGGEVYSSRVLNSQANHTTTQMGSGAFPTSLYGIASYVARIRNMDFSLQWKYPGDKETYVSELQCYNTFNALSGPGDEPRLFFGGSENDDMVIGDDDEDYLSDHWEFVCDGNPRKDKESTNWWLLVQAEPVGYWTTTLFTSLSHRAEALAWGGKVINSAHMGAHGQHTQTDMGSGHFLTMGNLRASFIRGIQFIDDKFFTRILWFLVPNITNKNCYGENEGEVSADWGWFLYCAGSGGWLDCK</sequence>
<feature type="domain" description="Neprosin PEP catalytic" evidence="3">
    <location>
        <begin position="177"/>
        <end position="431"/>
    </location>
</feature>
<dbReference type="EMBL" id="AM472760">
    <property type="protein sequence ID" value="CAN70607.1"/>
    <property type="molecule type" value="Genomic_DNA"/>
</dbReference>
<protein>
    <recommendedName>
        <fullName evidence="3">Neprosin PEP catalytic domain-containing protein</fullName>
    </recommendedName>
</protein>
<keyword evidence="2" id="KW-0812">Transmembrane</keyword>
<dbReference type="InterPro" id="IPR004314">
    <property type="entry name" value="Neprosin"/>
</dbReference>
<organism evidence="4">
    <name type="scientific">Vitis vinifera</name>
    <name type="common">Grape</name>
    <dbReference type="NCBI Taxonomy" id="29760"/>
    <lineage>
        <taxon>Eukaryota</taxon>
        <taxon>Viridiplantae</taxon>
        <taxon>Streptophyta</taxon>
        <taxon>Embryophyta</taxon>
        <taxon>Tracheophyta</taxon>
        <taxon>Spermatophyta</taxon>
        <taxon>Magnoliopsida</taxon>
        <taxon>eudicotyledons</taxon>
        <taxon>Gunneridae</taxon>
        <taxon>Pentapetalae</taxon>
        <taxon>rosids</taxon>
        <taxon>Vitales</taxon>
        <taxon>Vitaceae</taxon>
        <taxon>Viteae</taxon>
        <taxon>Vitis</taxon>
    </lineage>
</organism>
<dbReference type="Pfam" id="PF14365">
    <property type="entry name" value="Neprosin_AP"/>
    <property type="match status" value="2"/>
</dbReference>
<keyword evidence="2" id="KW-1133">Transmembrane helix</keyword>
<accession>A5BVL5</accession>
<dbReference type="InterPro" id="IPR053168">
    <property type="entry name" value="Glutamic_endopeptidase"/>
</dbReference>
<feature type="transmembrane region" description="Helical" evidence="2">
    <location>
        <begin position="12"/>
        <end position="31"/>
    </location>
</feature>
<dbReference type="InterPro" id="IPR025521">
    <property type="entry name" value="Neprosin_propep"/>
</dbReference>
<name>A5BVL5_VITVI</name>
<evidence type="ECO:0000256" key="1">
    <source>
        <dbReference type="SAM" id="MobiDB-lite"/>
    </source>
</evidence>
<evidence type="ECO:0000259" key="3">
    <source>
        <dbReference type="PROSITE" id="PS52045"/>
    </source>
</evidence>